<organism evidence="1">
    <name type="scientific">marine sediment metagenome</name>
    <dbReference type="NCBI Taxonomy" id="412755"/>
    <lineage>
        <taxon>unclassified sequences</taxon>
        <taxon>metagenomes</taxon>
        <taxon>ecological metagenomes</taxon>
    </lineage>
</organism>
<dbReference type="EMBL" id="BART01036228">
    <property type="protein sequence ID" value="GAH08838.1"/>
    <property type="molecule type" value="Genomic_DNA"/>
</dbReference>
<comment type="caution">
    <text evidence="1">The sequence shown here is derived from an EMBL/GenBank/DDBJ whole genome shotgun (WGS) entry which is preliminary data.</text>
</comment>
<sequence>ECWNNAPEGMREIQEIRNDYVVTPRRGEK</sequence>
<reference evidence="1" key="1">
    <citation type="journal article" date="2014" name="Front. Microbiol.">
        <title>High frequency of phylogenetically diverse reductive dehalogenase-homologous genes in deep subseafloor sedimentary metagenomes.</title>
        <authorList>
            <person name="Kawai M."/>
            <person name="Futagami T."/>
            <person name="Toyoda A."/>
            <person name="Takaki Y."/>
            <person name="Nishi S."/>
            <person name="Hori S."/>
            <person name="Arai W."/>
            <person name="Tsubouchi T."/>
            <person name="Morono Y."/>
            <person name="Uchiyama I."/>
            <person name="Ito T."/>
            <person name="Fujiyama A."/>
            <person name="Inagaki F."/>
            <person name="Takami H."/>
        </authorList>
    </citation>
    <scope>NUCLEOTIDE SEQUENCE</scope>
    <source>
        <strain evidence="1">Expedition CK06-06</strain>
    </source>
</reference>
<protein>
    <submittedName>
        <fullName evidence="1">Uncharacterized protein</fullName>
    </submittedName>
</protein>
<evidence type="ECO:0000313" key="1">
    <source>
        <dbReference type="EMBL" id="GAH08838.1"/>
    </source>
</evidence>
<dbReference type="AlphaFoldDB" id="X1EJK1"/>
<accession>X1EJK1</accession>
<gene>
    <name evidence="1" type="ORF">S01H4_61190</name>
</gene>
<feature type="non-terminal residue" evidence="1">
    <location>
        <position position="1"/>
    </location>
</feature>
<name>X1EJK1_9ZZZZ</name>
<proteinExistence type="predicted"/>